<dbReference type="Proteomes" id="UP001596524">
    <property type="component" value="Unassembled WGS sequence"/>
</dbReference>
<organism evidence="2 3">
    <name type="scientific">Nocardioides astragali</name>
    <dbReference type="NCBI Taxonomy" id="1776736"/>
    <lineage>
        <taxon>Bacteria</taxon>
        <taxon>Bacillati</taxon>
        <taxon>Actinomycetota</taxon>
        <taxon>Actinomycetes</taxon>
        <taxon>Propionibacteriales</taxon>
        <taxon>Nocardioidaceae</taxon>
        <taxon>Nocardioides</taxon>
    </lineage>
</organism>
<gene>
    <name evidence="2" type="ORF">ACFQO6_05475</name>
</gene>
<reference evidence="3" key="1">
    <citation type="journal article" date="2019" name="Int. J. Syst. Evol. Microbiol.">
        <title>The Global Catalogue of Microorganisms (GCM) 10K type strain sequencing project: providing services to taxonomists for standard genome sequencing and annotation.</title>
        <authorList>
            <consortium name="The Broad Institute Genomics Platform"/>
            <consortium name="The Broad Institute Genome Sequencing Center for Infectious Disease"/>
            <person name="Wu L."/>
            <person name="Ma J."/>
        </authorList>
    </citation>
    <scope>NUCLEOTIDE SEQUENCE [LARGE SCALE GENOMIC DNA]</scope>
    <source>
        <strain evidence="3">FCH27</strain>
    </source>
</reference>
<feature type="domain" description="AB hydrolase-1" evidence="1">
    <location>
        <begin position="40"/>
        <end position="225"/>
    </location>
</feature>
<name>A0ABW2MXH2_9ACTN</name>
<dbReference type="SUPFAM" id="SSF53474">
    <property type="entry name" value="alpha/beta-Hydrolases"/>
    <property type="match status" value="1"/>
</dbReference>
<dbReference type="InterPro" id="IPR029058">
    <property type="entry name" value="AB_hydrolase_fold"/>
</dbReference>
<dbReference type="RefSeq" id="WP_255889829.1">
    <property type="nucleotide sequence ID" value="NZ_JAFMZM010000002.1"/>
</dbReference>
<comment type="caution">
    <text evidence="2">The sequence shown here is derived from an EMBL/GenBank/DDBJ whole genome shotgun (WGS) entry which is preliminary data.</text>
</comment>
<evidence type="ECO:0000313" key="2">
    <source>
        <dbReference type="EMBL" id="MFC7359714.1"/>
    </source>
</evidence>
<dbReference type="PANTHER" id="PTHR43194">
    <property type="entry name" value="HYDROLASE ALPHA/BETA FOLD FAMILY"/>
    <property type="match status" value="1"/>
</dbReference>
<evidence type="ECO:0000313" key="3">
    <source>
        <dbReference type="Proteomes" id="UP001596524"/>
    </source>
</evidence>
<accession>A0ABW2MXH2</accession>
<keyword evidence="3" id="KW-1185">Reference proteome</keyword>
<dbReference type="EMBL" id="JBHTCH010000004">
    <property type="protein sequence ID" value="MFC7359714.1"/>
    <property type="molecule type" value="Genomic_DNA"/>
</dbReference>
<dbReference type="GO" id="GO:0016787">
    <property type="term" value="F:hydrolase activity"/>
    <property type="evidence" value="ECO:0007669"/>
    <property type="project" value="UniProtKB-KW"/>
</dbReference>
<evidence type="ECO:0000259" key="1">
    <source>
        <dbReference type="Pfam" id="PF12697"/>
    </source>
</evidence>
<keyword evidence="2" id="KW-0378">Hydrolase</keyword>
<dbReference type="Pfam" id="PF12697">
    <property type="entry name" value="Abhydrolase_6"/>
    <property type="match status" value="1"/>
</dbReference>
<protein>
    <submittedName>
        <fullName evidence="2">Alpha/beta fold hydrolase</fullName>
    </submittedName>
</protein>
<proteinExistence type="predicted"/>
<dbReference type="InterPro" id="IPR000073">
    <property type="entry name" value="AB_hydrolase_1"/>
</dbReference>
<dbReference type="PANTHER" id="PTHR43194:SF2">
    <property type="entry name" value="PEROXISOMAL MEMBRANE PROTEIN LPX1"/>
    <property type="match status" value="1"/>
</dbReference>
<dbReference type="InterPro" id="IPR050228">
    <property type="entry name" value="Carboxylesterase_BioH"/>
</dbReference>
<sequence>MAELPVPDGGESFEVEAQGHVVRGRVWGDGVDSARPLKTVYLVHGWGGRGSQFGAMVEPLLESGHRVVMLDAPAHGDSDHGPAGPRRTNGVEFAKALDAVFCRFGPAEAVVAHSLGTIATYLALRFGWLGTNRLILIAPMVESQSLFDQFQAALGFGARTRRAFDRSILEWVGIPVAEFDARFQAAHVHPVPTLVITDRGDRQTPYDDVADFADSIGAPLVTTDGLGHRKILRDREVIGHVVDFVEGRGIGGRRVSDSSDGSSVA</sequence>
<dbReference type="Gene3D" id="3.40.50.1820">
    <property type="entry name" value="alpha/beta hydrolase"/>
    <property type="match status" value="1"/>
</dbReference>